<evidence type="ECO:0000256" key="1">
    <source>
        <dbReference type="SAM" id="MobiDB-lite"/>
    </source>
</evidence>
<organism evidence="3 4">
    <name type="scientific">Haloferax sulfurifontis ATCC BAA-897</name>
    <dbReference type="NCBI Taxonomy" id="662480"/>
    <lineage>
        <taxon>Archaea</taxon>
        <taxon>Methanobacteriati</taxon>
        <taxon>Methanobacteriota</taxon>
        <taxon>Stenosarchaea group</taxon>
        <taxon>Halobacteria</taxon>
        <taxon>Halobacteriales</taxon>
        <taxon>Haloferacaceae</taxon>
        <taxon>Haloferax</taxon>
    </lineage>
</organism>
<dbReference type="CDD" id="cd00085">
    <property type="entry name" value="HNHc"/>
    <property type="match status" value="1"/>
</dbReference>
<keyword evidence="3" id="KW-0378">Hydrolase</keyword>
<feature type="domain" description="HNH nuclease" evidence="2">
    <location>
        <begin position="1302"/>
        <end position="1359"/>
    </location>
</feature>
<evidence type="ECO:0000259" key="2">
    <source>
        <dbReference type="SMART" id="SM00507"/>
    </source>
</evidence>
<feature type="compositionally biased region" description="Low complexity" evidence="1">
    <location>
        <begin position="1233"/>
        <end position="1256"/>
    </location>
</feature>
<dbReference type="PATRIC" id="fig|662480.6.peg.668"/>
<feature type="compositionally biased region" description="Acidic residues" evidence="1">
    <location>
        <begin position="1205"/>
        <end position="1217"/>
    </location>
</feature>
<comment type="caution">
    <text evidence="3">The sequence shown here is derived from an EMBL/GenBank/DDBJ whole genome shotgun (WGS) entry which is preliminary data.</text>
</comment>
<keyword evidence="3" id="KW-0540">Nuclease</keyword>
<reference evidence="3 4" key="1">
    <citation type="journal article" date="2014" name="PLoS Genet.">
        <title>Phylogenetically driven sequencing of extremely halophilic archaea reveals strategies for static and dynamic osmo-response.</title>
        <authorList>
            <person name="Becker E.A."/>
            <person name="Seitzer P.M."/>
            <person name="Tritt A."/>
            <person name="Larsen D."/>
            <person name="Krusor M."/>
            <person name="Yao A.I."/>
            <person name="Wu D."/>
            <person name="Madern D."/>
            <person name="Eisen J.A."/>
            <person name="Darling A.E."/>
            <person name="Facciotti M.T."/>
        </authorList>
    </citation>
    <scope>NUCLEOTIDE SEQUENCE [LARGE SCALE GENOMIC DNA]</scope>
    <source>
        <strain evidence="3 4">ATCC BAA-897</strain>
    </source>
</reference>
<evidence type="ECO:0000313" key="3">
    <source>
        <dbReference type="EMBL" id="ELZ97827.1"/>
    </source>
</evidence>
<proteinExistence type="predicted"/>
<dbReference type="Proteomes" id="UP000011508">
    <property type="component" value="Unassembled WGS sequence"/>
</dbReference>
<protein>
    <submittedName>
        <fullName evidence="3">Restriction endonuclease-like protein</fullName>
    </submittedName>
</protein>
<keyword evidence="4" id="KW-1185">Reference proteome</keyword>
<dbReference type="EMBL" id="AOLM01000004">
    <property type="protein sequence ID" value="ELZ97827.1"/>
    <property type="molecule type" value="Genomic_DNA"/>
</dbReference>
<dbReference type="Pfam" id="PF13391">
    <property type="entry name" value="HNH_2"/>
    <property type="match status" value="1"/>
</dbReference>
<accession>M0IP58</accession>
<keyword evidence="3" id="KW-0255">Endonuclease</keyword>
<name>M0IP58_9EURY</name>
<dbReference type="Gene3D" id="1.10.30.50">
    <property type="match status" value="1"/>
</dbReference>
<sequence>MKSGYFHFEFDSDRLTVPKILDTSEPINGTEIELPLKDDISVEERTELEERIENVHRLLPYLQNVSKIEVKQEEKTNVYRQESTPESPEQVIYRDGTLLERRLSFTTEERPSSEVLQQLLDERRIEDTASVKESPISVTISFEVDESHTPVSEESDGYLYNFLPTDERSGFPFDVHADFLLEPTRKSLAQRDGRYNQWLLQRVGDAFRKVIKYYRDRPRPQVGHLRLLPSVQHGQDHTEASKEAVEEAIRTEKSIPGDDERYHRPSRIVIPSPHVERVFVKSDVGYLLGRDIQYPSSVLDEALISTLREQSFVTRVSIEQLLKESEASVREGFSDADTAHLIVLAAALWDYWDSEYRSISRFSSKRDDRDEFERVIKETPIVPLESGERIAVASTPTEAVLPPAQGRSAYEIFEDEFQFVQLTIDTLPDGYPSDPSEVLDEARCLYSDVLGIETIGAETVLRDVVSDAFEAVESTDDKTLDTYLEFIFSNRNRWTAAKKHVELKFRTRDNDGESSYVDPIDNALFLPDSYLVTSSADEPAYSLENVLSELGASFVTEEYLDLPGGEQPVRWKKFLTKFGVLDLLPVNELPRGKRTFFEHRSEVKEKLSDLAEQSVDTDWEMPDSTKKGGQKDAWFRRNKRYALSDFVPSVWFEKVLTAFEEGEDPTLDRATAFGQMLQEHWDHYGEKVHRPLYYVVRRKAYRVREKQTGNYSTFAKRLRDTEWCLTKDNTLARPRTLLVENAATANQPPHTYVAEEDAPYLGPLGVNTQLGLGATLEQLSNARSVWKGREPTTIRTELTSRLDTLLGELRDNDSEVEKEIHESLSDARFIYVENSDPEFRSPPEVVWTGSNLGSYIISIESEYERYEELFRTIGVRDSLRLNDYLAYFDDTAWEEEDERDRIWRRLVRRLVSETGDVSSIEALDTDLRNQLSQASLMTLSDETVPLGQLRYYCHDEQIREHLYSDIESQVVRPYGARDYADETIAALWKRLGLTDLVEETTLTLTEHNAASSEETTDEAEEFAQLFVVAYSFCLEKGYEDACDELQRMHSEYQLIQHEEIKCRYLSVDGRPITEEFEVQSYVDRGEKQIRRTGGTDSLQDFTRRLPNELSLTATDEEQLQEILSGSLGKRDPYLDTYLDTFDIERQRLASEQDKQSEIQSDGVASQYDVDGPEQDNSDDRGESETINGGRAPEEPSSNEGRPNEDLTEVEGGEEEGPGSEPLAGPTRRSPGISSTPNQSSNSSGDLPAESETSSESTLEENNIDGQSSAKEDPKSVNPNEGDVPESVAKRRIFTTRTARNNKFRESVREAYGRTCAVCGSHRETKRGSPEVEAAHIRPASDGGPDSVQNGLALCRLHHWAFENGWITVTDEYEVSVRDWESVPGYDEFSQYDGESILLPDDETKYPSSTYLQYHRESTGFEG</sequence>
<dbReference type="SMART" id="SM00507">
    <property type="entry name" value="HNHc"/>
    <property type="match status" value="1"/>
</dbReference>
<dbReference type="GO" id="GO:0004519">
    <property type="term" value="F:endonuclease activity"/>
    <property type="evidence" value="ECO:0007669"/>
    <property type="project" value="UniProtKB-KW"/>
</dbReference>
<feature type="region of interest" description="Disordered" evidence="1">
    <location>
        <begin position="1149"/>
        <end position="1293"/>
    </location>
</feature>
<evidence type="ECO:0000313" key="4">
    <source>
        <dbReference type="Proteomes" id="UP000011508"/>
    </source>
</evidence>
<dbReference type="InterPro" id="IPR003615">
    <property type="entry name" value="HNH_nuc"/>
</dbReference>
<gene>
    <name evidence="3" type="ORF">C441_03312</name>
</gene>